<dbReference type="InterPro" id="IPR009781">
    <property type="entry name" value="DUF1345"/>
</dbReference>
<organism evidence="2 3">
    <name type="scientific">Taibaiella chishuiensis</name>
    <dbReference type="NCBI Taxonomy" id="1434707"/>
    <lineage>
        <taxon>Bacteria</taxon>
        <taxon>Pseudomonadati</taxon>
        <taxon>Bacteroidota</taxon>
        <taxon>Chitinophagia</taxon>
        <taxon>Chitinophagales</taxon>
        <taxon>Chitinophagaceae</taxon>
        <taxon>Taibaiella</taxon>
    </lineage>
</organism>
<gene>
    <name evidence="2" type="ORF">B0I18_103161</name>
</gene>
<dbReference type="EMBL" id="PYGD01000003">
    <property type="protein sequence ID" value="PSK92584.1"/>
    <property type="molecule type" value="Genomic_DNA"/>
</dbReference>
<keyword evidence="3" id="KW-1185">Reference proteome</keyword>
<dbReference type="AlphaFoldDB" id="A0A2P8D5T4"/>
<feature type="transmembrane region" description="Helical" evidence="1">
    <location>
        <begin position="82"/>
        <end position="105"/>
    </location>
</feature>
<evidence type="ECO:0000313" key="3">
    <source>
        <dbReference type="Proteomes" id="UP000240572"/>
    </source>
</evidence>
<feature type="transmembrane region" description="Helical" evidence="1">
    <location>
        <begin position="197"/>
        <end position="220"/>
    </location>
</feature>
<dbReference type="RefSeq" id="WP_106522771.1">
    <property type="nucleotide sequence ID" value="NZ_PYGD01000003.1"/>
</dbReference>
<accession>A0A2P8D5T4</accession>
<keyword evidence="1" id="KW-1133">Transmembrane helix</keyword>
<proteinExistence type="predicted"/>
<protein>
    <submittedName>
        <fullName evidence="2">Putative membrane protein</fullName>
    </submittedName>
</protein>
<feature type="transmembrane region" description="Helical" evidence="1">
    <location>
        <begin position="111"/>
        <end position="134"/>
    </location>
</feature>
<evidence type="ECO:0000313" key="2">
    <source>
        <dbReference type="EMBL" id="PSK92584.1"/>
    </source>
</evidence>
<keyword evidence="1" id="KW-0472">Membrane</keyword>
<feature type="transmembrane region" description="Helical" evidence="1">
    <location>
        <begin position="43"/>
        <end position="62"/>
    </location>
</feature>
<dbReference type="Pfam" id="PF07077">
    <property type="entry name" value="DUF1345"/>
    <property type="match status" value="1"/>
</dbReference>
<evidence type="ECO:0000256" key="1">
    <source>
        <dbReference type="SAM" id="Phobius"/>
    </source>
</evidence>
<sequence>MSKKAPVSHRLSGAKKLAISALAGIITYLAASGAGTQQALCILLGWDIFCLCFLLLSWVGFFKPLSHSVMRREAQLQHEKGITVFVLSLLATMAGFLTVFLLLLGRKEHSQLSFLLVTAFLGLLLSWTLVHTLFTTRYAYMFYADHRQHPEVHAGGLEFPEEPQPGFLDFAYFSFVIGMTFQVSDVAVSSSRLRKTVLLHGLISFGFNTIIVALTINLIAGLS</sequence>
<reference evidence="2 3" key="1">
    <citation type="submission" date="2018-03" db="EMBL/GenBank/DDBJ databases">
        <title>Genomic Encyclopedia of Type Strains, Phase III (KMG-III): the genomes of soil and plant-associated and newly described type strains.</title>
        <authorList>
            <person name="Whitman W."/>
        </authorList>
    </citation>
    <scope>NUCLEOTIDE SEQUENCE [LARGE SCALE GENOMIC DNA]</scope>
    <source>
        <strain evidence="2 3">CGMCC 1.12700</strain>
    </source>
</reference>
<dbReference type="OrthoDB" id="64737at2"/>
<dbReference type="Proteomes" id="UP000240572">
    <property type="component" value="Unassembled WGS sequence"/>
</dbReference>
<comment type="caution">
    <text evidence="2">The sequence shown here is derived from an EMBL/GenBank/DDBJ whole genome shotgun (WGS) entry which is preliminary data.</text>
</comment>
<keyword evidence="1" id="KW-0812">Transmembrane</keyword>
<name>A0A2P8D5T4_9BACT</name>